<dbReference type="Proteomes" id="UP000249130">
    <property type="component" value="Unassembled WGS sequence"/>
</dbReference>
<accession>A0A327KXS8</accession>
<reference evidence="2 3" key="1">
    <citation type="submission" date="2017-07" db="EMBL/GenBank/DDBJ databases">
        <title>Draft Genome Sequences of Select Purple Nonsulfur Bacteria.</title>
        <authorList>
            <person name="Lasarre B."/>
            <person name="Mckinlay J.B."/>
        </authorList>
    </citation>
    <scope>NUCLEOTIDE SEQUENCE [LARGE SCALE GENOMIC DNA]</scope>
    <source>
        <strain evidence="2 3">DSM 5909</strain>
    </source>
</reference>
<dbReference type="AlphaFoldDB" id="A0A327KXS8"/>
<name>A0A327KXS8_9BRAD</name>
<dbReference type="EMBL" id="NPEX01000076">
    <property type="protein sequence ID" value="RAI43690.1"/>
    <property type="molecule type" value="Genomic_DNA"/>
</dbReference>
<evidence type="ECO:0000313" key="3">
    <source>
        <dbReference type="Proteomes" id="UP000249130"/>
    </source>
</evidence>
<evidence type="ECO:0000256" key="1">
    <source>
        <dbReference type="SAM" id="MobiDB-lite"/>
    </source>
</evidence>
<protein>
    <submittedName>
        <fullName evidence="2">Uncharacterized protein</fullName>
    </submittedName>
</protein>
<gene>
    <name evidence="2" type="ORF">CH341_13100</name>
</gene>
<comment type="caution">
    <text evidence="2">The sequence shown here is derived from an EMBL/GenBank/DDBJ whole genome shotgun (WGS) entry which is preliminary data.</text>
</comment>
<feature type="region of interest" description="Disordered" evidence="1">
    <location>
        <begin position="53"/>
        <end position="74"/>
    </location>
</feature>
<organism evidence="2 3">
    <name type="scientific">Rhodoplanes roseus</name>
    <dbReference type="NCBI Taxonomy" id="29409"/>
    <lineage>
        <taxon>Bacteria</taxon>
        <taxon>Pseudomonadati</taxon>
        <taxon>Pseudomonadota</taxon>
        <taxon>Alphaproteobacteria</taxon>
        <taxon>Hyphomicrobiales</taxon>
        <taxon>Nitrobacteraceae</taxon>
        <taxon>Rhodoplanes</taxon>
    </lineage>
</organism>
<proteinExistence type="predicted"/>
<sequence length="121" mass="12833">MRVHRPSPEMFQAERTARSYVPAQRDGVPLFGVPLFGMPFMMSGVPMPLSEGVDEPVPRAVEPPGRFGPGTDEPVVPPVPVGVVAVPWLPRPWPGWAGPGAIGVPPVLTEPVEPTPAFGVP</sequence>
<evidence type="ECO:0000313" key="2">
    <source>
        <dbReference type="EMBL" id="RAI43690.1"/>
    </source>
</evidence>
<feature type="non-terminal residue" evidence="2">
    <location>
        <position position="121"/>
    </location>
</feature>
<keyword evidence="3" id="KW-1185">Reference proteome</keyword>